<dbReference type="InterPro" id="IPR011256">
    <property type="entry name" value="Reg_factor_effector_dom_sf"/>
</dbReference>
<gene>
    <name evidence="1" type="ORF">DIT26_00670</name>
</gene>
<name>A0A3D3TJ84_9BACT</name>
<evidence type="ECO:0000313" key="1">
    <source>
        <dbReference type="EMBL" id="HCO69096.1"/>
    </source>
</evidence>
<dbReference type="Proteomes" id="UP000264215">
    <property type="component" value="Unassembled WGS sequence"/>
</dbReference>
<dbReference type="AlphaFoldDB" id="A0A3D3TJ84"/>
<accession>A0A3D3TJ84</accession>
<reference evidence="1 2" key="1">
    <citation type="journal article" date="2018" name="Nat. Biotechnol.">
        <title>A standardized bacterial taxonomy based on genome phylogeny substantially revises the tree of life.</title>
        <authorList>
            <person name="Parks D.H."/>
            <person name="Chuvochina M."/>
            <person name="Waite D.W."/>
            <person name="Rinke C."/>
            <person name="Skarshewski A."/>
            <person name="Chaumeil P.A."/>
            <person name="Hugenholtz P."/>
        </authorList>
    </citation>
    <scope>NUCLEOTIDE SEQUENCE [LARGE SCALE GENOMIC DNA]</scope>
    <source>
        <strain evidence="1">UBA9905</strain>
    </source>
</reference>
<sequence length="98" mass="10516">MCTGEEDYVDGKFDNIASVSASSLEDIPEGMVGAEVPAATYAVFTHKDKLDRIDDTTSISTARGSGTLNMNRLDLTSSNCTTSDTPATTIRNSTYIFH</sequence>
<comment type="caution">
    <text evidence="1">The sequence shown here is derived from an EMBL/GenBank/DDBJ whole genome shotgun (WGS) entry which is preliminary data.</text>
</comment>
<dbReference type="Gene3D" id="3.20.80.10">
    <property type="entry name" value="Regulatory factor, effector binding domain"/>
    <property type="match status" value="1"/>
</dbReference>
<protein>
    <submittedName>
        <fullName evidence="1">Uncharacterized protein</fullName>
    </submittedName>
</protein>
<dbReference type="SUPFAM" id="SSF55136">
    <property type="entry name" value="Probable bacterial effector-binding domain"/>
    <property type="match status" value="1"/>
</dbReference>
<organism evidence="1 2">
    <name type="scientific">Mesotoga infera</name>
    <dbReference type="NCBI Taxonomy" id="1236046"/>
    <lineage>
        <taxon>Bacteria</taxon>
        <taxon>Thermotogati</taxon>
        <taxon>Thermotogota</taxon>
        <taxon>Thermotogae</taxon>
        <taxon>Kosmotogales</taxon>
        <taxon>Kosmotogaceae</taxon>
        <taxon>Mesotoga</taxon>
    </lineage>
</organism>
<dbReference type="EMBL" id="DQBS01000015">
    <property type="protein sequence ID" value="HCO69096.1"/>
    <property type="molecule type" value="Genomic_DNA"/>
</dbReference>
<proteinExistence type="predicted"/>
<evidence type="ECO:0000313" key="2">
    <source>
        <dbReference type="Proteomes" id="UP000264215"/>
    </source>
</evidence>